<name>A0A0C9ZNT3_9AGAM</name>
<keyword evidence="2" id="KW-1185">Reference proteome</keyword>
<dbReference type="InterPro" id="IPR013877">
    <property type="entry name" value="YAP-bd/ALF4/Glomulin"/>
</dbReference>
<evidence type="ECO:0000313" key="1">
    <source>
        <dbReference type="EMBL" id="KIK21433.1"/>
    </source>
</evidence>
<dbReference type="Pfam" id="PF08568">
    <property type="entry name" value="Kinetochor_Ybp2"/>
    <property type="match status" value="1"/>
</dbReference>
<gene>
    <name evidence="1" type="ORF">PISMIDRAFT_545852</name>
</gene>
<dbReference type="OrthoDB" id="5396786at2759"/>
<reference evidence="1 2" key="1">
    <citation type="submission" date="2014-04" db="EMBL/GenBank/DDBJ databases">
        <authorList>
            <consortium name="DOE Joint Genome Institute"/>
            <person name="Kuo A."/>
            <person name="Kohler A."/>
            <person name="Costa M.D."/>
            <person name="Nagy L.G."/>
            <person name="Floudas D."/>
            <person name="Copeland A."/>
            <person name="Barry K.W."/>
            <person name="Cichocki N."/>
            <person name="Veneault-Fourrey C."/>
            <person name="LaButti K."/>
            <person name="Lindquist E.A."/>
            <person name="Lipzen A."/>
            <person name="Lundell T."/>
            <person name="Morin E."/>
            <person name="Murat C."/>
            <person name="Sun H."/>
            <person name="Tunlid A."/>
            <person name="Henrissat B."/>
            <person name="Grigoriev I.V."/>
            <person name="Hibbett D.S."/>
            <person name="Martin F."/>
            <person name="Nordberg H.P."/>
            <person name="Cantor M.N."/>
            <person name="Hua S.X."/>
        </authorList>
    </citation>
    <scope>NUCLEOTIDE SEQUENCE [LARGE SCALE GENOMIC DNA]</scope>
    <source>
        <strain evidence="1 2">441</strain>
    </source>
</reference>
<sequence length="553" mass="60723">MESNRKSLLAALHLPPGLDDEEFSRSVSDLVSLAATGVQSAKVTLQELVDAIRKYQGTEYLEPLTVLPVLLSCGDDHAEELVRICGLSSSAKEIMIVVQEAIEELRWYYHDGDGETREKPITAPVQRLIGLTALCTAAIPRLRLGKRTPFQLAGPIVLDISSLVPFTAQDATKQEGRLLIREVAGLVRALQLWASASASEDVLGQMKKSLRDLLDATIVACVSSIQASLSIREFERLFPRLVVKSALQKGWEDGQRAMAEVQDALAILGTLPELPDPRSTSGLIYLAHAEPAIPLPLAKLTQLYPLLANSLEENVATDETLFLLLRLLAQQSPQPDATEIPPDIADSLCTVLSVLASTHLDPFMRHLNLRLLSLVLSKVHQTVRLNVLLRLTTNEELPQMRSAAIGLLKEATLSALSSPDYYTEVNPFASRMLLRAFGPVLFKTSPPDFLTLSHTREELERSLELPRIIDCLSFYYVLLLRDRKNGTGVRDPDNIASVEGSLLRPLRRFLDQCVTLQGEPLMIVLSLQVNLERVDAAVTAIKGTSKSDKCGGA</sequence>
<reference evidence="2" key="2">
    <citation type="submission" date="2015-01" db="EMBL/GenBank/DDBJ databases">
        <title>Evolutionary Origins and Diversification of the Mycorrhizal Mutualists.</title>
        <authorList>
            <consortium name="DOE Joint Genome Institute"/>
            <consortium name="Mycorrhizal Genomics Consortium"/>
            <person name="Kohler A."/>
            <person name="Kuo A."/>
            <person name="Nagy L.G."/>
            <person name="Floudas D."/>
            <person name="Copeland A."/>
            <person name="Barry K.W."/>
            <person name="Cichocki N."/>
            <person name="Veneault-Fourrey C."/>
            <person name="LaButti K."/>
            <person name="Lindquist E.A."/>
            <person name="Lipzen A."/>
            <person name="Lundell T."/>
            <person name="Morin E."/>
            <person name="Murat C."/>
            <person name="Riley R."/>
            <person name="Ohm R."/>
            <person name="Sun H."/>
            <person name="Tunlid A."/>
            <person name="Henrissat B."/>
            <person name="Grigoriev I.V."/>
            <person name="Hibbett D.S."/>
            <person name="Martin F."/>
        </authorList>
    </citation>
    <scope>NUCLEOTIDE SEQUENCE [LARGE SCALE GENOMIC DNA]</scope>
    <source>
        <strain evidence="2">441</strain>
    </source>
</reference>
<dbReference type="InterPro" id="IPR019516">
    <property type="entry name" value="Glomulin/ALF4"/>
</dbReference>
<organism evidence="1 2">
    <name type="scientific">Pisolithus microcarpus 441</name>
    <dbReference type="NCBI Taxonomy" id="765257"/>
    <lineage>
        <taxon>Eukaryota</taxon>
        <taxon>Fungi</taxon>
        <taxon>Dikarya</taxon>
        <taxon>Basidiomycota</taxon>
        <taxon>Agaricomycotina</taxon>
        <taxon>Agaricomycetes</taxon>
        <taxon>Agaricomycetidae</taxon>
        <taxon>Boletales</taxon>
        <taxon>Sclerodermatineae</taxon>
        <taxon>Pisolithaceae</taxon>
        <taxon>Pisolithus</taxon>
    </lineage>
</organism>
<dbReference type="AlphaFoldDB" id="A0A0C9ZNT3"/>
<evidence type="ECO:0000313" key="2">
    <source>
        <dbReference type="Proteomes" id="UP000054018"/>
    </source>
</evidence>
<dbReference type="EMBL" id="KN833752">
    <property type="protein sequence ID" value="KIK21433.1"/>
    <property type="molecule type" value="Genomic_DNA"/>
</dbReference>
<dbReference type="PANTHER" id="PTHR15430">
    <property type="entry name" value="GLOMULIN"/>
    <property type="match status" value="1"/>
</dbReference>
<dbReference type="HOGENOM" id="CLU_486667_0_0_1"/>
<dbReference type="GO" id="GO:0005737">
    <property type="term" value="C:cytoplasm"/>
    <property type="evidence" value="ECO:0007669"/>
    <property type="project" value="TreeGrafter"/>
</dbReference>
<dbReference type="PANTHER" id="PTHR15430:SF1">
    <property type="entry name" value="GLOMULIN"/>
    <property type="match status" value="1"/>
</dbReference>
<accession>A0A0C9ZNT3</accession>
<proteinExistence type="predicted"/>
<dbReference type="GO" id="GO:0055105">
    <property type="term" value="F:ubiquitin-protein transferase inhibitor activity"/>
    <property type="evidence" value="ECO:0007669"/>
    <property type="project" value="TreeGrafter"/>
</dbReference>
<protein>
    <submittedName>
        <fullName evidence="1">Uncharacterized protein</fullName>
    </submittedName>
</protein>
<dbReference type="STRING" id="765257.A0A0C9ZNT3"/>
<dbReference type="Proteomes" id="UP000054018">
    <property type="component" value="Unassembled WGS sequence"/>
</dbReference>